<evidence type="ECO:0000256" key="1">
    <source>
        <dbReference type="SAM" id="Coils"/>
    </source>
</evidence>
<dbReference type="PANTHER" id="PTHR35358:SF7">
    <property type="entry name" value="EXPRESSED PROTEIN"/>
    <property type="match status" value="1"/>
</dbReference>
<feature type="region of interest" description="Disordered" evidence="2">
    <location>
        <begin position="1"/>
        <end position="139"/>
    </location>
</feature>
<accession>A0ABR0V7I0</accession>
<evidence type="ECO:0000313" key="4">
    <source>
        <dbReference type="Proteomes" id="UP001318860"/>
    </source>
</evidence>
<protein>
    <submittedName>
        <fullName evidence="3">Uncharacterized protein</fullName>
    </submittedName>
</protein>
<sequence>MVKKENANFSIPDSWIGAGPRSEPEAPPGFRPQPPKTCTSAAAESSRNENPTSKEKGFRRVYRKRSTSSGQQSPRRTSRKRSRPQFYAPSPAQPPPATPRRRGRPLKARSMSQLSHQETETRKPNHVTSTPSERPQEQTSCLIRSFSQLIQESQSCHNLVGKKTNMKRMNRDVAVNKNQAREVQKSTFRTHDIDETLFDISLTEVSDPISGYRRVGNVSRNDQTSQGIDPKILQHVANALQYMAGSQTAVDETKVKSKSLDINENLAHTLKAINKKHGDITQDSLLESDCMKTLVLLGICKVVQDLQRKHLKDLDISTLDSYYTAVRDAENMKVNVQWLHNRLDEIKDAVKFTAEAKVLVNEKNRRLEDIDSKKKELLLREGELERLKSEIRDVEEQVAREVVLVEELNKKIGAQTSRFSKFQHTQLMDGLI</sequence>
<proteinExistence type="predicted"/>
<feature type="compositionally biased region" description="Polar residues" evidence="2">
    <location>
        <begin position="36"/>
        <end position="51"/>
    </location>
</feature>
<dbReference type="InterPro" id="IPR007942">
    <property type="entry name" value="PLipase-like"/>
</dbReference>
<feature type="compositionally biased region" description="Pro residues" evidence="2">
    <location>
        <begin position="25"/>
        <end position="35"/>
    </location>
</feature>
<dbReference type="PANTHER" id="PTHR35358">
    <property type="entry name" value="OS06G0711100 PROTEIN"/>
    <property type="match status" value="1"/>
</dbReference>
<dbReference type="Pfam" id="PF05278">
    <property type="entry name" value="PEARLI-4"/>
    <property type="match status" value="1"/>
</dbReference>
<reference evidence="3 4" key="1">
    <citation type="journal article" date="2021" name="Comput. Struct. Biotechnol. J.">
        <title>De novo genome assembly of the potent medicinal plant Rehmannia glutinosa using nanopore technology.</title>
        <authorList>
            <person name="Ma L."/>
            <person name="Dong C."/>
            <person name="Song C."/>
            <person name="Wang X."/>
            <person name="Zheng X."/>
            <person name="Niu Y."/>
            <person name="Chen S."/>
            <person name="Feng W."/>
        </authorList>
    </citation>
    <scope>NUCLEOTIDE SEQUENCE [LARGE SCALE GENOMIC DNA]</scope>
    <source>
        <strain evidence="3">DH-2019</strain>
    </source>
</reference>
<comment type="caution">
    <text evidence="3">The sequence shown here is derived from an EMBL/GenBank/DDBJ whole genome shotgun (WGS) entry which is preliminary data.</text>
</comment>
<keyword evidence="4" id="KW-1185">Reference proteome</keyword>
<dbReference type="Proteomes" id="UP001318860">
    <property type="component" value="Unassembled WGS sequence"/>
</dbReference>
<dbReference type="EMBL" id="JABTTQ020001600">
    <property type="protein sequence ID" value="KAK6130061.1"/>
    <property type="molecule type" value="Genomic_DNA"/>
</dbReference>
<keyword evidence="1" id="KW-0175">Coiled coil</keyword>
<evidence type="ECO:0000313" key="3">
    <source>
        <dbReference type="EMBL" id="KAK6130061.1"/>
    </source>
</evidence>
<feature type="coiled-coil region" evidence="1">
    <location>
        <begin position="360"/>
        <end position="411"/>
    </location>
</feature>
<gene>
    <name evidence="3" type="ORF">DH2020_036188</name>
</gene>
<name>A0ABR0V7I0_REHGL</name>
<evidence type="ECO:0000256" key="2">
    <source>
        <dbReference type="SAM" id="MobiDB-lite"/>
    </source>
</evidence>
<organism evidence="3 4">
    <name type="scientific">Rehmannia glutinosa</name>
    <name type="common">Chinese foxglove</name>
    <dbReference type="NCBI Taxonomy" id="99300"/>
    <lineage>
        <taxon>Eukaryota</taxon>
        <taxon>Viridiplantae</taxon>
        <taxon>Streptophyta</taxon>
        <taxon>Embryophyta</taxon>
        <taxon>Tracheophyta</taxon>
        <taxon>Spermatophyta</taxon>
        <taxon>Magnoliopsida</taxon>
        <taxon>eudicotyledons</taxon>
        <taxon>Gunneridae</taxon>
        <taxon>Pentapetalae</taxon>
        <taxon>asterids</taxon>
        <taxon>lamiids</taxon>
        <taxon>Lamiales</taxon>
        <taxon>Orobanchaceae</taxon>
        <taxon>Rehmannieae</taxon>
        <taxon>Rehmannia</taxon>
    </lineage>
</organism>
<feature type="compositionally biased region" description="Polar residues" evidence="2">
    <location>
        <begin position="126"/>
        <end position="139"/>
    </location>
</feature>